<evidence type="ECO:0000313" key="2">
    <source>
        <dbReference type="EMBL" id="MDA5398161.1"/>
    </source>
</evidence>
<evidence type="ECO:0000259" key="1">
    <source>
        <dbReference type="Pfam" id="PF12697"/>
    </source>
</evidence>
<dbReference type="PANTHER" id="PTHR37017">
    <property type="entry name" value="AB HYDROLASE-1 DOMAIN-CONTAINING PROTEIN-RELATED"/>
    <property type="match status" value="1"/>
</dbReference>
<keyword evidence="2" id="KW-0378">Hydrolase</keyword>
<name>A0A9X3UK71_9HYPH</name>
<dbReference type="Proteomes" id="UP001151234">
    <property type="component" value="Unassembled WGS sequence"/>
</dbReference>
<evidence type="ECO:0000313" key="3">
    <source>
        <dbReference type="Proteomes" id="UP001151234"/>
    </source>
</evidence>
<dbReference type="InterPro" id="IPR052897">
    <property type="entry name" value="Sec-Metab_Biosynth_Hydrolase"/>
</dbReference>
<keyword evidence="3" id="KW-1185">Reference proteome</keyword>
<proteinExistence type="predicted"/>
<comment type="caution">
    <text evidence="2">The sequence shown here is derived from an EMBL/GenBank/DDBJ whole genome shotgun (WGS) entry which is preliminary data.</text>
</comment>
<protein>
    <submittedName>
        <fullName evidence="2">Alpha/beta hydrolase</fullName>
    </submittedName>
</protein>
<dbReference type="Gene3D" id="3.40.50.1820">
    <property type="entry name" value="alpha/beta hydrolase"/>
    <property type="match status" value="1"/>
</dbReference>
<dbReference type="AlphaFoldDB" id="A0A9X3UK71"/>
<dbReference type="SUPFAM" id="SSF53474">
    <property type="entry name" value="alpha/beta-Hydrolases"/>
    <property type="match status" value="1"/>
</dbReference>
<feature type="domain" description="AB hydrolase-1" evidence="1">
    <location>
        <begin position="6"/>
        <end position="236"/>
    </location>
</feature>
<gene>
    <name evidence="2" type="ORF">OQ273_06195</name>
</gene>
<dbReference type="EMBL" id="JAPJZI010000001">
    <property type="protein sequence ID" value="MDA5398161.1"/>
    <property type="molecule type" value="Genomic_DNA"/>
</dbReference>
<dbReference type="GO" id="GO:0016787">
    <property type="term" value="F:hydrolase activity"/>
    <property type="evidence" value="ECO:0007669"/>
    <property type="project" value="UniProtKB-KW"/>
</dbReference>
<organism evidence="2 3">
    <name type="scientific">Hoeflea prorocentri</name>
    <dbReference type="NCBI Taxonomy" id="1922333"/>
    <lineage>
        <taxon>Bacteria</taxon>
        <taxon>Pseudomonadati</taxon>
        <taxon>Pseudomonadota</taxon>
        <taxon>Alphaproteobacteria</taxon>
        <taxon>Hyphomicrobiales</taxon>
        <taxon>Rhizobiaceae</taxon>
        <taxon>Hoeflea</taxon>
    </lineage>
</organism>
<dbReference type="InterPro" id="IPR029058">
    <property type="entry name" value="AB_hydrolase_fold"/>
</dbReference>
<dbReference type="InterPro" id="IPR000073">
    <property type="entry name" value="AB_hydrolase_1"/>
</dbReference>
<reference evidence="2" key="1">
    <citation type="submission" date="2022-11" db="EMBL/GenBank/DDBJ databases">
        <title>Draft genome sequence of Hoeflea poritis E7-10 and Hoeflea prorocentri PM5-8, separated from scleractinian coral Porites lutea and marine dinoflagellate.</title>
        <authorList>
            <person name="Zhang G."/>
            <person name="Wei Q."/>
            <person name="Cai L."/>
        </authorList>
    </citation>
    <scope>NUCLEOTIDE SEQUENCE</scope>
    <source>
        <strain evidence="2">PM5-8</strain>
    </source>
</reference>
<dbReference type="Pfam" id="PF12697">
    <property type="entry name" value="Abhydrolase_6"/>
    <property type="match status" value="1"/>
</dbReference>
<accession>A0A9X3UK71</accession>
<dbReference type="RefSeq" id="WP_267989600.1">
    <property type="nucleotide sequence ID" value="NZ_JAPJZI010000001.1"/>
</dbReference>
<sequence length="243" mass="26156">MSTLEFVLVHGSWHTGECWDEVKASLEAKGHRAFAPTLPGRGPGQSTDVTMRDYADAVAQFVVAEDLAGIVLVGHSAGGTVVCKAAEQLGDRISRLVLVSPLLVDSGSALTDAVPPEYAGLFAHMASESSDNTIMAPWEVWRDSFIGDAEETLARKAYERLCAEPFGPVSEPVDLEAFAAMPIAKSYINCTEDVVFPIGEYGLFPRMYQKVAPCRLVNAQGSHEMMYSNPHALAEALVKAGRP</sequence>
<dbReference type="PANTHER" id="PTHR37017:SF11">
    <property type="entry name" value="ESTERASE_LIPASE_THIOESTERASE DOMAIN-CONTAINING PROTEIN"/>
    <property type="match status" value="1"/>
</dbReference>